<organism evidence="1">
    <name type="scientific">uncultured Caudovirales phage</name>
    <dbReference type="NCBI Taxonomy" id="2100421"/>
    <lineage>
        <taxon>Viruses</taxon>
        <taxon>Duplodnaviria</taxon>
        <taxon>Heunggongvirae</taxon>
        <taxon>Uroviricota</taxon>
        <taxon>Caudoviricetes</taxon>
        <taxon>Peduoviridae</taxon>
        <taxon>Maltschvirus</taxon>
        <taxon>Maltschvirus maltsch</taxon>
    </lineage>
</organism>
<evidence type="ECO:0000313" key="3">
    <source>
        <dbReference type="EMBL" id="CAB4198384.1"/>
    </source>
</evidence>
<evidence type="ECO:0000313" key="2">
    <source>
        <dbReference type="EMBL" id="CAB4170851.1"/>
    </source>
</evidence>
<accession>A0A6J5NBW0</accession>
<reference evidence="1" key="1">
    <citation type="submission" date="2020-04" db="EMBL/GenBank/DDBJ databases">
        <authorList>
            <person name="Chiriac C."/>
            <person name="Salcher M."/>
            <person name="Ghai R."/>
            <person name="Kavagutti S V."/>
        </authorList>
    </citation>
    <scope>NUCLEOTIDE SEQUENCE</scope>
</reference>
<sequence>MVPDLKREIMIGKRNSGKFQQDAVIGRFAKDARGTQNSTAVAAALEQGIAKAEYLANQKDQPRVSFKFLATGK</sequence>
<protein>
    <submittedName>
        <fullName evidence="1">Uncharacterized protein</fullName>
    </submittedName>
</protein>
<dbReference type="EMBL" id="LR796859">
    <property type="protein sequence ID" value="CAB4170851.1"/>
    <property type="molecule type" value="Genomic_DNA"/>
</dbReference>
<name>A0A6J5NBW0_9CAUD</name>
<evidence type="ECO:0000313" key="1">
    <source>
        <dbReference type="EMBL" id="CAB4154951.1"/>
    </source>
</evidence>
<dbReference type="EMBL" id="LR797270">
    <property type="protein sequence ID" value="CAB4198384.1"/>
    <property type="molecule type" value="Genomic_DNA"/>
</dbReference>
<dbReference type="EMBL" id="LR796625">
    <property type="protein sequence ID" value="CAB4154951.1"/>
    <property type="molecule type" value="Genomic_DNA"/>
</dbReference>
<proteinExistence type="predicted"/>
<gene>
    <name evidence="3" type="ORF">UFOVP1307_76</name>
    <name evidence="1" type="ORF">UFOVP651_47</name>
    <name evidence="2" type="ORF">UFOVP902_126</name>
</gene>